<feature type="repeat" description="ANK" evidence="3">
    <location>
        <begin position="547"/>
        <end position="579"/>
    </location>
</feature>
<dbReference type="EMBL" id="JAINDJ010000003">
    <property type="protein sequence ID" value="KAG9455469.1"/>
    <property type="molecule type" value="Genomic_DNA"/>
</dbReference>
<reference evidence="4 5" key="1">
    <citation type="submission" date="2021-07" db="EMBL/GenBank/DDBJ databases">
        <title>The Aristolochia fimbriata genome: insights into angiosperm evolution, floral development and chemical biosynthesis.</title>
        <authorList>
            <person name="Jiao Y."/>
        </authorList>
    </citation>
    <scope>NUCLEOTIDE SEQUENCE [LARGE SCALE GENOMIC DNA]</scope>
    <source>
        <strain evidence="4">IBCAS-2021</strain>
        <tissue evidence="4">Leaf</tissue>
    </source>
</reference>
<dbReference type="PANTHER" id="PTHR24123:SF73">
    <property type="entry name" value="OS02G0457500 PROTEIN"/>
    <property type="match status" value="1"/>
</dbReference>
<dbReference type="PROSITE" id="PS50088">
    <property type="entry name" value="ANK_REPEAT"/>
    <property type="match status" value="6"/>
</dbReference>
<name>A0AAV7F482_ARIFI</name>
<keyword evidence="2 3" id="KW-0040">ANK repeat</keyword>
<dbReference type="SMART" id="SM00248">
    <property type="entry name" value="ANK"/>
    <property type="match status" value="11"/>
</dbReference>
<dbReference type="AlphaFoldDB" id="A0AAV7F482"/>
<dbReference type="InterPro" id="IPR002110">
    <property type="entry name" value="Ankyrin_rpt"/>
</dbReference>
<feature type="repeat" description="ANK" evidence="3">
    <location>
        <begin position="477"/>
        <end position="509"/>
    </location>
</feature>
<keyword evidence="5" id="KW-1185">Reference proteome</keyword>
<feature type="repeat" description="ANK" evidence="3">
    <location>
        <begin position="580"/>
        <end position="613"/>
    </location>
</feature>
<dbReference type="Pfam" id="PF12796">
    <property type="entry name" value="Ank_2"/>
    <property type="match status" value="3"/>
</dbReference>
<dbReference type="InterPro" id="IPR036770">
    <property type="entry name" value="Ankyrin_rpt-contain_sf"/>
</dbReference>
<organism evidence="4 5">
    <name type="scientific">Aristolochia fimbriata</name>
    <name type="common">White veined hardy Dutchman's pipe vine</name>
    <dbReference type="NCBI Taxonomy" id="158543"/>
    <lineage>
        <taxon>Eukaryota</taxon>
        <taxon>Viridiplantae</taxon>
        <taxon>Streptophyta</taxon>
        <taxon>Embryophyta</taxon>
        <taxon>Tracheophyta</taxon>
        <taxon>Spermatophyta</taxon>
        <taxon>Magnoliopsida</taxon>
        <taxon>Magnoliidae</taxon>
        <taxon>Piperales</taxon>
        <taxon>Aristolochiaceae</taxon>
        <taxon>Aristolochia</taxon>
    </lineage>
</organism>
<feature type="repeat" description="ANK" evidence="3">
    <location>
        <begin position="337"/>
        <end position="369"/>
    </location>
</feature>
<evidence type="ECO:0000256" key="1">
    <source>
        <dbReference type="ARBA" id="ARBA00022737"/>
    </source>
</evidence>
<evidence type="ECO:0000256" key="2">
    <source>
        <dbReference type="ARBA" id="ARBA00023043"/>
    </source>
</evidence>
<sequence length="754" mass="81839">MAWRAIDGIALSSQGLIHAVLEGDAPWVGQILRDTMVDVNYVGVANLRLRRAEIVLREEEANEVKFEHPEFRMDVTALFAAAHNGSSEIARKLLLAGADVNQKLFRGFAITAAACEGNKSVLDMLVKAGASQPACEEALFEASLCGQAQAVEILTQSEMIRPNALVHAVMSASCRGFVDVITTLIKSGVDVNCKDRILLDSLKPMLHANVDCTPLVASIVSRQVAVVKTLLENGAKLGSQFQLGAWSWDKISGEELRVGPCMGEPYSEGWCAVEYYESSGEILKQLIQHQPSVVEIQHCGRTLLCHAILCHNSEALRILLDNGANANFPIRTNDGRHEYFPIHLAARLGCLPSLQQLILHGCEIDARNVSGETALMVGAIAGKCDCFVELVAAGADLGLTNNSGENAFQLAKRSSFGSYLDDILSRAIISRKDIFSSNLDVFSPLHFASSVETAEPLQILLQKKEVYSSYLNKKDASGFTSVMLAAKAGNTKTFKLLVMAGADISVNGGDGETVGSIIQFQASENDRDELQQILLDAVLANILTDESQFRALHFAAKKGDLHAIVRLLKMGRQANFVDEDDYSPLMVAAREGHADACRLLLLRGGANCGQSNSRGETALSLAKSSNLKFKAAEGVILDYLARSHVLSGERVRKHTRGGRGMAHMKMLQMLKSGVLTWGKSKRKNVVCREAVVGSSAAFCRNQRRGKKGEGVIFRVVTLSGREVHFEVRSASSLELWVRGINLLVKEAAETGAYY</sequence>
<dbReference type="InterPro" id="IPR051165">
    <property type="entry name" value="Multifunctional_ANK_Repeat"/>
</dbReference>
<proteinExistence type="predicted"/>
<keyword evidence="1" id="KW-0677">Repeat</keyword>
<feature type="repeat" description="ANK" evidence="3">
    <location>
        <begin position="370"/>
        <end position="402"/>
    </location>
</feature>
<dbReference type="PROSITE" id="PS50297">
    <property type="entry name" value="ANK_REP_REGION"/>
    <property type="match status" value="3"/>
</dbReference>
<dbReference type="Pfam" id="PF00023">
    <property type="entry name" value="Ank"/>
    <property type="match status" value="1"/>
</dbReference>
<protein>
    <submittedName>
        <fullName evidence="4">Uncharacterized protein</fullName>
    </submittedName>
</protein>
<evidence type="ECO:0000313" key="4">
    <source>
        <dbReference type="EMBL" id="KAG9455469.1"/>
    </source>
</evidence>
<accession>A0AAV7F482</accession>
<comment type="caution">
    <text evidence="4">The sequence shown here is derived from an EMBL/GenBank/DDBJ whole genome shotgun (WGS) entry which is preliminary data.</text>
</comment>
<feature type="repeat" description="ANK" evidence="3">
    <location>
        <begin position="73"/>
        <end position="105"/>
    </location>
</feature>
<dbReference type="PANTHER" id="PTHR24123">
    <property type="entry name" value="ANKYRIN REPEAT-CONTAINING"/>
    <property type="match status" value="1"/>
</dbReference>
<dbReference type="Gene3D" id="1.25.40.20">
    <property type="entry name" value="Ankyrin repeat-containing domain"/>
    <property type="match status" value="4"/>
</dbReference>
<evidence type="ECO:0000313" key="5">
    <source>
        <dbReference type="Proteomes" id="UP000825729"/>
    </source>
</evidence>
<dbReference type="Proteomes" id="UP000825729">
    <property type="component" value="Unassembled WGS sequence"/>
</dbReference>
<evidence type="ECO:0000256" key="3">
    <source>
        <dbReference type="PROSITE-ProRule" id="PRU00023"/>
    </source>
</evidence>
<dbReference type="SUPFAM" id="SSF48403">
    <property type="entry name" value="Ankyrin repeat"/>
    <property type="match status" value="2"/>
</dbReference>
<gene>
    <name evidence="4" type="ORF">H6P81_008373</name>
</gene>